<dbReference type="NCBIfam" id="TIGR04183">
    <property type="entry name" value="Por_Secre_tail"/>
    <property type="match status" value="1"/>
</dbReference>
<dbReference type="EMBL" id="JBHMFA010000009">
    <property type="protein sequence ID" value="MFB9105722.1"/>
    <property type="molecule type" value="Genomic_DNA"/>
</dbReference>
<dbReference type="RefSeq" id="WP_290272000.1">
    <property type="nucleotide sequence ID" value="NZ_JAUFQP010000013.1"/>
</dbReference>
<gene>
    <name evidence="3" type="ORF">ACFFU1_12490</name>
</gene>
<sequence length="252" mass="27246">MTKKLLFLLTIFLLAYNNNSHAQQCSTGNNDLSGTQAGGFGRWSQSFQASCTGDLNNLKVFGSRDVSGITVTIYEGDGFSGNIMGSISSQSITQTTAYTDAEYSTFDLSSANISLIGGDTYTFDLSSGDFHYDETPSPNYNGGTLYFNTVPYTTFDVLFEVNIDSSTLGTNEFDSNLENIKIYQSNASEITIVGLNTKADINMYSLSGKHVLNKSVGVAKSNILSIPSINSGVYIVEVVSELGKTNKKIIFK</sequence>
<organism evidence="3 4">
    <name type="scientific">Algibacter miyuki</name>
    <dbReference type="NCBI Taxonomy" id="1306933"/>
    <lineage>
        <taxon>Bacteria</taxon>
        <taxon>Pseudomonadati</taxon>
        <taxon>Bacteroidota</taxon>
        <taxon>Flavobacteriia</taxon>
        <taxon>Flavobacteriales</taxon>
        <taxon>Flavobacteriaceae</taxon>
        <taxon>Algibacter</taxon>
    </lineage>
</organism>
<proteinExistence type="predicted"/>
<evidence type="ECO:0000313" key="3">
    <source>
        <dbReference type="EMBL" id="MFB9105722.1"/>
    </source>
</evidence>
<protein>
    <submittedName>
        <fullName evidence="3">T9SS type A sorting domain-containing protein</fullName>
    </submittedName>
</protein>
<dbReference type="Proteomes" id="UP001589590">
    <property type="component" value="Unassembled WGS sequence"/>
</dbReference>
<keyword evidence="4" id="KW-1185">Reference proteome</keyword>
<reference evidence="3 4" key="1">
    <citation type="submission" date="2024-09" db="EMBL/GenBank/DDBJ databases">
        <authorList>
            <person name="Sun Q."/>
            <person name="Mori K."/>
        </authorList>
    </citation>
    <scope>NUCLEOTIDE SEQUENCE [LARGE SCALE GENOMIC DNA]</scope>
    <source>
        <strain evidence="3 4">CECT 8300</strain>
    </source>
</reference>
<dbReference type="InterPro" id="IPR026444">
    <property type="entry name" value="Secre_tail"/>
</dbReference>
<evidence type="ECO:0000313" key="4">
    <source>
        <dbReference type="Proteomes" id="UP001589590"/>
    </source>
</evidence>
<evidence type="ECO:0000256" key="2">
    <source>
        <dbReference type="SAM" id="SignalP"/>
    </source>
</evidence>
<evidence type="ECO:0000256" key="1">
    <source>
        <dbReference type="ARBA" id="ARBA00022729"/>
    </source>
</evidence>
<feature type="signal peptide" evidence="2">
    <location>
        <begin position="1"/>
        <end position="22"/>
    </location>
</feature>
<feature type="chain" id="PRO_5046908943" evidence="2">
    <location>
        <begin position="23"/>
        <end position="252"/>
    </location>
</feature>
<name>A0ABV5H1E3_9FLAO</name>
<accession>A0ABV5H1E3</accession>
<comment type="caution">
    <text evidence="3">The sequence shown here is derived from an EMBL/GenBank/DDBJ whole genome shotgun (WGS) entry which is preliminary data.</text>
</comment>
<keyword evidence="1 2" id="KW-0732">Signal</keyword>